<accession>A0ABR3KRZ0</accession>
<dbReference type="EMBL" id="JBEUSY010000170">
    <property type="protein sequence ID" value="KAL1243381.1"/>
    <property type="molecule type" value="Genomic_DNA"/>
</dbReference>
<gene>
    <name evidence="1" type="ORF">TSPI_03601</name>
</gene>
<dbReference type="Proteomes" id="UP001558632">
    <property type="component" value="Unassembled WGS sequence"/>
</dbReference>
<keyword evidence="2" id="KW-1185">Reference proteome</keyword>
<comment type="caution">
    <text evidence="1">The sequence shown here is derived from an EMBL/GenBank/DDBJ whole genome shotgun (WGS) entry which is preliminary data.</text>
</comment>
<name>A0ABR3KRZ0_TRISP</name>
<sequence>MLNLYEEQHCASGSPGSSNCNQMLLLESSPLSVVNLCEGQHCASGSPGSSNCNQMLLLERSPLSVVNLCEGQHCASGSPGSSNCNQMLLLDVVNLCEGQHCASGSPGSSNCNQMLLLEFKVLHEKVVPKSTTHPHPSAQDNLPCCLCLCHSFRHLRAALYRSATQRSSLGCLTTLNRTFTGYIAKQIAADDESLLVRNTLKHEKFFRSGQPRSCILYRKRR</sequence>
<reference evidence="1 2" key="1">
    <citation type="submission" date="2024-07" db="EMBL/GenBank/DDBJ databases">
        <title>Enhanced genomic and transcriptomic resources for Trichinella pseudospiralis and T. spiralis underpin the discovery of pronounced molecular differences between stages and species.</title>
        <authorList>
            <person name="Pasi K.K."/>
            <person name="La Rosa G."/>
            <person name="Gomez-Morales M.A."/>
            <person name="Tosini F."/>
            <person name="Sumanam S."/>
            <person name="Young N.D."/>
            <person name="Chang B.C."/>
            <person name="Robin G.B."/>
        </authorList>
    </citation>
    <scope>NUCLEOTIDE SEQUENCE [LARGE SCALE GENOMIC DNA]</scope>
    <source>
        <strain evidence="1">ISS534</strain>
    </source>
</reference>
<protein>
    <submittedName>
        <fullName evidence="1">Chaperone protein HscA</fullName>
    </submittedName>
</protein>
<organism evidence="1 2">
    <name type="scientific">Trichinella spiralis</name>
    <name type="common">Trichina worm</name>
    <dbReference type="NCBI Taxonomy" id="6334"/>
    <lineage>
        <taxon>Eukaryota</taxon>
        <taxon>Metazoa</taxon>
        <taxon>Ecdysozoa</taxon>
        <taxon>Nematoda</taxon>
        <taxon>Enoplea</taxon>
        <taxon>Dorylaimia</taxon>
        <taxon>Trichinellida</taxon>
        <taxon>Trichinellidae</taxon>
        <taxon>Trichinella</taxon>
    </lineage>
</organism>
<proteinExistence type="predicted"/>
<evidence type="ECO:0000313" key="2">
    <source>
        <dbReference type="Proteomes" id="UP001558632"/>
    </source>
</evidence>
<evidence type="ECO:0000313" key="1">
    <source>
        <dbReference type="EMBL" id="KAL1243381.1"/>
    </source>
</evidence>